<gene>
    <name evidence="1" type="ORF">HELGO_WM15892</name>
</gene>
<accession>A0A6S6SFA6</accession>
<dbReference type="EMBL" id="CACVAP010000052">
    <property type="protein sequence ID" value="CAA6807104.1"/>
    <property type="molecule type" value="Genomic_DNA"/>
</dbReference>
<proteinExistence type="predicted"/>
<evidence type="ECO:0000313" key="1">
    <source>
        <dbReference type="EMBL" id="CAA6807104.1"/>
    </source>
</evidence>
<protein>
    <submittedName>
        <fullName evidence="1">Uncharacterized protein</fullName>
    </submittedName>
</protein>
<reference evidence="1" key="1">
    <citation type="submission" date="2020-01" db="EMBL/GenBank/DDBJ databases">
        <authorList>
            <person name="Meier V. D."/>
            <person name="Meier V D."/>
        </authorList>
    </citation>
    <scope>NUCLEOTIDE SEQUENCE</scope>
    <source>
        <strain evidence="1">HLG_WM_MAG_06</strain>
    </source>
</reference>
<name>A0A6S6SFA6_9BACT</name>
<feature type="non-terminal residue" evidence="1">
    <location>
        <position position="1"/>
    </location>
</feature>
<organism evidence="1">
    <name type="scientific">uncultured Sulfurovum sp</name>
    <dbReference type="NCBI Taxonomy" id="269237"/>
    <lineage>
        <taxon>Bacteria</taxon>
        <taxon>Pseudomonadati</taxon>
        <taxon>Campylobacterota</taxon>
        <taxon>Epsilonproteobacteria</taxon>
        <taxon>Campylobacterales</taxon>
        <taxon>Sulfurovaceae</taxon>
        <taxon>Sulfurovum</taxon>
        <taxon>environmental samples</taxon>
    </lineage>
</organism>
<sequence length="47" mass="5855">HEPEFEDYNYVEYKQLLRKATYFKRHVYRRVIEHFVKEGHIVDVNSA</sequence>
<dbReference type="AlphaFoldDB" id="A0A6S6SFA6"/>